<evidence type="ECO:0000313" key="2">
    <source>
        <dbReference type="Proteomes" id="UP000308600"/>
    </source>
</evidence>
<accession>A0ACD3AM44</accession>
<dbReference type="Proteomes" id="UP000308600">
    <property type="component" value="Unassembled WGS sequence"/>
</dbReference>
<reference evidence="1 2" key="1">
    <citation type="journal article" date="2019" name="Nat. Ecol. Evol.">
        <title>Megaphylogeny resolves global patterns of mushroom evolution.</title>
        <authorList>
            <person name="Varga T."/>
            <person name="Krizsan K."/>
            <person name="Foldi C."/>
            <person name="Dima B."/>
            <person name="Sanchez-Garcia M."/>
            <person name="Sanchez-Ramirez S."/>
            <person name="Szollosi G.J."/>
            <person name="Szarkandi J.G."/>
            <person name="Papp V."/>
            <person name="Albert L."/>
            <person name="Andreopoulos W."/>
            <person name="Angelini C."/>
            <person name="Antonin V."/>
            <person name="Barry K.W."/>
            <person name="Bougher N.L."/>
            <person name="Buchanan P."/>
            <person name="Buyck B."/>
            <person name="Bense V."/>
            <person name="Catcheside P."/>
            <person name="Chovatia M."/>
            <person name="Cooper J."/>
            <person name="Damon W."/>
            <person name="Desjardin D."/>
            <person name="Finy P."/>
            <person name="Geml J."/>
            <person name="Haridas S."/>
            <person name="Hughes K."/>
            <person name="Justo A."/>
            <person name="Karasinski D."/>
            <person name="Kautmanova I."/>
            <person name="Kiss B."/>
            <person name="Kocsube S."/>
            <person name="Kotiranta H."/>
            <person name="LaButti K.M."/>
            <person name="Lechner B.E."/>
            <person name="Liimatainen K."/>
            <person name="Lipzen A."/>
            <person name="Lukacs Z."/>
            <person name="Mihaltcheva S."/>
            <person name="Morgado L.N."/>
            <person name="Niskanen T."/>
            <person name="Noordeloos M.E."/>
            <person name="Ohm R.A."/>
            <person name="Ortiz-Santana B."/>
            <person name="Ovrebo C."/>
            <person name="Racz N."/>
            <person name="Riley R."/>
            <person name="Savchenko A."/>
            <person name="Shiryaev A."/>
            <person name="Soop K."/>
            <person name="Spirin V."/>
            <person name="Szebenyi C."/>
            <person name="Tomsovsky M."/>
            <person name="Tulloss R.E."/>
            <person name="Uehling J."/>
            <person name="Grigoriev I.V."/>
            <person name="Vagvolgyi C."/>
            <person name="Papp T."/>
            <person name="Martin F.M."/>
            <person name="Miettinen O."/>
            <person name="Hibbett D.S."/>
            <person name="Nagy L.G."/>
        </authorList>
    </citation>
    <scope>NUCLEOTIDE SEQUENCE [LARGE SCALE GENOMIC DNA]</scope>
    <source>
        <strain evidence="1 2">NL-1719</strain>
    </source>
</reference>
<sequence length="52" mass="5879">MGYQLSFLTHKRPSLSLAPDMLWHAEPHGCGIGTRSVRWAAPIFMKPTLSRQ</sequence>
<evidence type="ECO:0000313" key="1">
    <source>
        <dbReference type="EMBL" id="TFK66672.1"/>
    </source>
</evidence>
<dbReference type="EMBL" id="ML208397">
    <property type="protein sequence ID" value="TFK66672.1"/>
    <property type="molecule type" value="Genomic_DNA"/>
</dbReference>
<organism evidence="1 2">
    <name type="scientific">Pluteus cervinus</name>
    <dbReference type="NCBI Taxonomy" id="181527"/>
    <lineage>
        <taxon>Eukaryota</taxon>
        <taxon>Fungi</taxon>
        <taxon>Dikarya</taxon>
        <taxon>Basidiomycota</taxon>
        <taxon>Agaricomycotina</taxon>
        <taxon>Agaricomycetes</taxon>
        <taxon>Agaricomycetidae</taxon>
        <taxon>Agaricales</taxon>
        <taxon>Pluteineae</taxon>
        <taxon>Pluteaceae</taxon>
        <taxon>Pluteus</taxon>
    </lineage>
</organism>
<keyword evidence="2" id="KW-1185">Reference proteome</keyword>
<proteinExistence type="predicted"/>
<name>A0ACD3AM44_9AGAR</name>
<protein>
    <submittedName>
        <fullName evidence="1">Uncharacterized protein</fullName>
    </submittedName>
</protein>
<gene>
    <name evidence="1" type="ORF">BDN72DRAFT_843900</name>
</gene>